<dbReference type="InterPro" id="IPR007015">
    <property type="entry name" value="DNA_pol_V/MYBBP1A"/>
</dbReference>
<dbReference type="GO" id="GO:0005730">
    <property type="term" value="C:nucleolus"/>
    <property type="evidence" value="ECO:0007669"/>
    <property type="project" value="InterPro"/>
</dbReference>
<organism evidence="5 6">
    <name type="scientific">Plakobranchus ocellatus</name>
    <dbReference type="NCBI Taxonomy" id="259542"/>
    <lineage>
        <taxon>Eukaryota</taxon>
        <taxon>Metazoa</taxon>
        <taxon>Spiralia</taxon>
        <taxon>Lophotrochozoa</taxon>
        <taxon>Mollusca</taxon>
        <taxon>Gastropoda</taxon>
        <taxon>Heterobranchia</taxon>
        <taxon>Euthyneura</taxon>
        <taxon>Panpulmonata</taxon>
        <taxon>Sacoglossa</taxon>
        <taxon>Placobranchoidea</taxon>
        <taxon>Plakobranchidae</taxon>
        <taxon>Plakobranchus</taxon>
    </lineage>
</organism>
<comment type="similarity">
    <text evidence="2">Belongs to the MYBBP1A family.</text>
</comment>
<feature type="region of interest" description="Disordered" evidence="4">
    <location>
        <begin position="722"/>
        <end position="824"/>
    </location>
</feature>
<dbReference type="GO" id="GO:0003714">
    <property type="term" value="F:transcription corepressor activity"/>
    <property type="evidence" value="ECO:0007669"/>
    <property type="project" value="TreeGrafter"/>
</dbReference>
<dbReference type="Proteomes" id="UP000735302">
    <property type="component" value="Unassembled WGS sequence"/>
</dbReference>
<comment type="subcellular location">
    <subcellularLocation>
        <location evidence="1">Nucleus</location>
    </subcellularLocation>
</comment>
<dbReference type="PANTHER" id="PTHR13213">
    <property type="entry name" value="MYB-BINDING PROTEIN 1A FAMILY MEMBER"/>
    <property type="match status" value="1"/>
</dbReference>
<gene>
    <name evidence="5" type="ORF">PoB_002386300</name>
</gene>
<protein>
    <submittedName>
        <fullName evidence="5">Myb-binding protein 1a-like protein</fullName>
    </submittedName>
</protein>
<dbReference type="GO" id="GO:0003723">
    <property type="term" value="F:RNA binding"/>
    <property type="evidence" value="ECO:0007669"/>
    <property type="project" value="TreeGrafter"/>
</dbReference>
<sequence>MPNILDIRARALQIACRYRSTPGPEMAEVPASVYRPPKEILDIFWVLADGTDEQRTAGTVKLTKYIKESENDEKEKISTYCRDRLVKGLSSGRKFARIGFAVALAQLLQEQQLQANDVITTIQEKLKVQRHEKNSKSEVGGIFLGRAFGFSSIVQSGRLCVMGGDALSSMTDELLTMADKKSYLKAVCNKTLEDVVLQVSMDEFGDHIWPKLREKMKAGWTACSLDTLSLLLTCRKKFPDVVKKKFLKKHWGFPVLGEENDGNLLKTILDTVQRTDLLLDKIIPGAVDEGRDILSLWKGIGEKLVEQLPEKKADVMAQRHLLGVRIASRLLQRASTQEVLEVAMSSKMARLIFHNITRKNDPLAIAADQLFDQVCSQLNSDPDNTDATKMLRVAEKLWTLEKTLSEEHHKGSARVDLINSPNFTKLLDLMSKEETETYAEMLMCLVKGKDKLEVLSDQMTRRSKQVESCLRQLQHLVTSSTLASSPTTQTRLLALLLRLAYFRVDKKVKGIQHCEVCVNFEESNSTRKLCESLLFKSLNSISTLNIGHQKKSERDSHFMELLFSLCQYIQELLLNDSVKPIKEWSNVMEAEWDKVYKIINNRKDVQSSEPETRNQNCAFHLLLMHLGFQLFADYKTVSELLPDVYVCYKKATHEKKKKKENGESEEPAWVEVLTEVLLNLMSLQSHLGRVVTASVFRLLTDHITPQAVSLITEVLIPKKRRGDDAGGVMVEGADVDEENDDDEDDDDDDASDDGSSDDVNEGNGDRDEGNNEEDEDMDDDDDDEEEEDLEIDEEFRESVKQALGQAADTGDSDDEDKELSDLSDSEMFKLDDMLAEVFRQRRKAAGGKKAREEKKAELANFRLRVLDLVESMIKSNRCGDFLLDILKPLLLLTMRTSTSENQALSSRAQGLFNLLKAKAKGLKDNVHTPEEQAKFFQELLELAKKTLDANHMQAVSMACYLVMNISSQGQDSSARNVSGCMELFQQTLTNVIAKRQSKPHFSFFTSIIEMNPVLFQSYSKALIDSLKDENVKVYNKSMCCSVLTSLCKKIDSATELDGANKMKTWMSEAAAVISEIVAAMERDTIKTMFVKELLQLMVALQARQDILQENPFEANVKVKLAELRSKFNTDLRRLANKVIAGIDRAQKTENGKSKKKKKRKLSESEEAQPQKKKLKHSA</sequence>
<feature type="compositionally biased region" description="Acidic residues" evidence="4">
    <location>
        <begin position="810"/>
        <end position="824"/>
    </location>
</feature>
<comment type="caution">
    <text evidence="5">The sequence shown here is derived from an EMBL/GenBank/DDBJ whole genome shotgun (WGS) entry which is preliminary data.</text>
</comment>
<evidence type="ECO:0000256" key="1">
    <source>
        <dbReference type="ARBA" id="ARBA00004123"/>
    </source>
</evidence>
<evidence type="ECO:0000313" key="6">
    <source>
        <dbReference type="Proteomes" id="UP000735302"/>
    </source>
</evidence>
<name>A0AAV3ZSE1_9GAST</name>
<dbReference type="AlphaFoldDB" id="A0AAV3ZSE1"/>
<evidence type="ECO:0000256" key="2">
    <source>
        <dbReference type="ARBA" id="ARBA00006809"/>
    </source>
</evidence>
<dbReference type="InterPro" id="IPR016024">
    <property type="entry name" value="ARM-type_fold"/>
</dbReference>
<evidence type="ECO:0000256" key="4">
    <source>
        <dbReference type="SAM" id="MobiDB-lite"/>
    </source>
</evidence>
<feature type="compositionally biased region" description="Acidic residues" evidence="4">
    <location>
        <begin position="770"/>
        <end position="795"/>
    </location>
</feature>
<dbReference type="SUPFAM" id="SSF48371">
    <property type="entry name" value="ARM repeat"/>
    <property type="match status" value="1"/>
</dbReference>
<accession>A0AAV3ZSE1</accession>
<dbReference type="PANTHER" id="PTHR13213:SF2">
    <property type="entry name" value="MYB-BINDING PROTEIN 1A"/>
    <property type="match status" value="1"/>
</dbReference>
<feature type="region of interest" description="Disordered" evidence="4">
    <location>
        <begin position="1145"/>
        <end position="1178"/>
    </location>
</feature>
<keyword evidence="6" id="KW-1185">Reference proteome</keyword>
<proteinExistence type="inferred from homology"/>
<feature type="compositionally biased region" description="Acidic residues" evidence="4">
    <location>
        <begin position="733"/>
        <end position="760"/>
    </location>
</feature>
<dbReference type="GO" id="GO:0043565">
    <property type="term" value="F:sequence-specific DNA binding"/>
    <property type="evidence" value="ECO:0007669"/>
    <property type="project" value="TreeGrafter"/>
</dbReference>
<evidence type="ECO:0000313" key="5">
    <source>
        <dbReference type="EMBL" id="GFN97357.1"/>
    </source>
</evidence>
<keyword evidence="3" id="KW-0539">Nucleus</keyword>
<reference evidence="5 6" key="1">
    <citation type="journal article" date="2021" name="Elife">
        <title>Chloroplast acquisition without the gene transfer in kleptoplastic sea slugs, Plakobranchus ocellatus.</title>
        <authorList>
            <person name="Maeda T."/>
            <person name="Takahashi S."/>
            <person name="Yoshida T."/>
            <person name="Shimamura S."/>
            <person name="Takaki Y."/>
            <person name="Nagai Y."/>
            <person name="Toyoda A."/>
            <person name="Suzuki Y."/>
            <person name="Arimoto A."/>
            <person name="Ishii H."/>
            <person name="Satoh N."/>
            <person name="Nishiyama T."/>
            <person name="Hasebe M."/>
            <person name="Maruyama T."/>
            <person name="Minagawa J."/>
            <person name="Obokata J."/>
            <person name="Shigenobu S."/>
        </authorList>
    </citation>
    <scope>NUCLEOTIDE SEQUENCE [LARGE SCALE GENOMIC DNA]</scope>
</reference>
<dbReference type="EMBL" id="BLXT01002742">
    <property type="protein sequence ID" value="GFN97357.1"/>
    <property type="molecule type" value="Genomic_DNA"/>
</dbReference>
<dbReference type="Pfam" id="PF04931">
    <property type="entry name" value="DNA_pol_phi"/>
    <property type="match status" value="1"/>
</dbReference>
<evidence type="ECO:0000256" key="3">
    <source>
        <dbReference type="ARBA" id="ARBA00023242"/>
    </source>
</evidence>